<dbReference type="SUPFAM" id="SSF53822">
    <property type="entry name" value="Periplasmic binding protein-like I"/>
    <property type="match status" value="1"/>
</dbReference>
<evidence type="ECO:0000313" key="6">
    <source>
        <dbReference type="Proteomes" id="UP000062255"/>
    </source>
</evidence>
<dbReference type="PANTHER" id="PTHR46847">
    <property type="entry name" value="D-ALLOSE-BINDING PERIPLASMIC PROTEIN-RELATED"/>
    <property type="match status" value="1"/>
</dbReference>
<feature type="domain" description="Periplasmic binding protein" evidence="4">
    <location>
        <begin position="92"/>
        <end position="331"/>
    </location>
</feature>
<dbReference type="Gene3D" id="3.40.50.2300">
    <property type="match status" value="2"/>
</dbReference>
<dbReference type="InterPro" id="IPR028082">
    <property type="entry name" value="Peripla_BP_I"/>
</dbReference>
<dbReference type="AlphaFoldDB" id="A0A0K0X8T2"/>
<organism evidence="5 6">
    <name type="scientific">Mycolicibacterium goodii</name>
    <name type="common">Mycobacterium goodii</name>
    <dbReference type="NCBI Taxonomy" id="134601"/>
    <lineage>
        <taxon>Bacteria</taxon>
        <taxon>Bacillati</taxon>
        <taxon>Actinomycetota</taxon>
        <taxon>Actinomycetes</taxon>
        <taxon>Mycobacteriales</taxon>
        <taxon>Mycobacteriaceae</taxon>
        <taxon>Mycolicibacterium</taxon>
    </lineage>
</organism>
<comment type="subcellular location">
    <subcellularLocation>
        <location evidence="1">Cell envelope</location>
    </subcellularLocation>
</comment>
<name>A0A0K0X8T2_MYCGD</name>
<evidence type="ECO:0000313" key="5">
    <source>
        <dbReference type="EMBL" id="AKS33839.1"/>
    </source>
</evidence>
<evidence type="ECO:0000256" key="3">
    <source>
        <dbReference type="ARBA" id="ARBA00022729"/>
    </source>
</evidence>
<dbReference type="PANTHER" id="PTHR46847:SF1">
    <property type="entry name" value="D-ALLOSE-BINDING PERIPLASMIC PROTEIN-RELATED"/>
    <property type="match status" value="1"/>
</dbReference>
<dbReference type="Proteomes" id="UP000062255">
    <property type="component" value="Chromosome"/>
</dbReference>
<keyword evidence="3" id="KW-0732">Signal</keyword>
<comment type="similarity">
    <text evidence="2">Belongs to the bacterial solute-binding protein 2 family.</text>
</comment>
<dbReference type="GO" id="GO:0030246">
    <property type="term" value="F:carbohydrate binding"/>
    <property type="evidence" value="ECO:0007669"/>
    <property type="project" value="UniProtKB-ARBA"/>
</dbReference>
<dbReference type="PROSITE" id="PS51257">
    <property type="entry name" value="PROKAR_LIPOPROTEIN"/>
    <property type="match status" value="1"/>
</dbReference>
<dbReference type="InterPro" id="IPR025997">
    <property type="entry name" value="SBP_2_dom"/>
</dbReference>
<evidence type="ECO:0000256" key="1">
    <source>
        <dbReference type="ARBA" id="ARBA00004196"/>
    </source>
</evidence>
<evidence type="ECO:0000259" key="4">
    <source>
        <dbReference type="Pfam" id="PF13407"/>
    </source>
</evidence>
<dbReference type="EMBL" id="CP012150">
    <property type="protein sequence ID" value="AKS33839.1"/>
    <property type="molecule type" value="Genomic_DNA"/>
</dbReference>
<protein>
    <recommendedName>
        <fullName evidence="4">Periplasmic binding protein domain-containing protein</fullName>
    </recommendedName>
</protein>
<accession>A0A0K0X8T2</accession>
<dbReference type="CDD" id="cd01536">
    <property type="entry name" value="PBP1_ABC_sugar_binding-like"/>
    <property type="match status" value="1"/>
</dbReference>
<dbReference type="GO" id="GO:0030313">
    <property type="term" value="C:cell envelope"/>
    <property type="evidence" value="ECO:0007669"/>
    <property type="project" value="UniProtKB-SubCell"/>
</dbReference>
<proteinExistence type="inferred from homology"/>
<dbReference type="KEGG" id="mgo:AFA91_20305"/>
<gene>
    <name evidence="5" type="ORF">AFA91_20305</name>
</gene>
<dbReference type="STRING" id="134601.AFA91_20305"/>
<reference evidence="5 6" key="1">
    <citation type="submission" date="2015-07" db="EMBL/GenBank/DDBJ databases">
        <title>Complete genome sequence of Mycobacterium goodii X7B, a facultative thermophilic biodesulfurizing bacterium.</title>
        <authorList>
            <person name="Yu B."/>
            <person name="Li F."/>
            <person name="Xu P."/>
        </authorList>
    </citation>
    <scope>NUCLEOTIDE SEQUENCE [LARGE SCALE GENOMIC DNA]</scope>
    <source>
        <strain evidence="5 6">X7B</strain>
    </source>
</reference>
<evidence type="ECO:0000256" key="2">
    <source>
        <dbReference type="ARBA" id="ARBA00007639"/>
    </source>
</evidence>
<sequence length="387" mass="40912">MRGRFSGLRGVVGVAATLTVLTGCTTIESTAPDLSELRPDLTPQQAGALQAGYDGRAMQEPTRSGPVAQTGKKVWVISCGQTYQACSILSSSFTDAARNLGWNTNLVDSKADPSVATSLIKQAVAARADGIAVFSLDCPGIISGLKDAKAAGIPVVQYTSIDCDDPAFGGGEKLFTASVNVRGSTSTAEYYRAWGAARAEYLAALLGNKGKVLEIRETSQRTHAYSHEGFVEQMAISCPGCEIVDVPFTFAQVPKEATAVWNSALLKHADAAAVSFSIDSLMGLGLQSALRQSGFRGITAGGEGLNLDLVREGRQTTETPIPYELAAWGLADTLNRVFAGEDPDTLPSEGGGWIFLDAEHNLPAGQMWSPAFDFKGIYTSMWAGRSR</sequence>
<dbReference type="PATRIC" id="fig|134601.6.peg.4199"/>
<dbReference type="Pfam" id="PF13407">
    <property type="entry name" value="Peripla_BP_4"/>
    <property type="match status" value="1"/>
</dbReference>